<protein>
    <submittedName>
        <fullName evidence="2">Uncharacterized protein</fullName>
    </submittedName>
</protein>
<name>A0A7Y0ZV82_PSEVE</name>
<proteinExistence type="predicted"/>
<dbReference type="EMBL" id="JAAQWE010000018">
    <property type="protein sequence ID" value="NMX98668.1"/>
    <property type="molecule type" value="Genomic_DNA"/>
</dbReference>
<evidence type="ECO:0000256" key="1">
    <source>
        <dbReference type="SAM" id="SignalP"/>
    </source>
</evidence>
<evidence type="ECO:0000313" key="3">
    <source>
        <dbReference type="Proteomes" id="UP000552560"/>
    </source>
</evidence>
<keyword evidence="1" id="KW-0732">Signal</keyword>
<dbReference type="AlphaFoldDB" id="A0A7Y0ZV82"/>
<feature type="chain" id="PRO_5030669416" evidence="1">
    <location>
        <begin position="22"/>
        <end position="135"/>
    </location>
</feature>
<dbReference type="RefSeq" id="WP_169850641.1">
    <property type="nucleotide sequence ID" value="NZ_JAAQWE010000018.1"/>
</dbReference>
<reference evidence="2 3" key="1">
    <citation type="journal article" date="2020" name="Front. Microbiol.">
        <title>Genetic Organization of the aprX-lipA2 Operon Affects the Proteolytic Potential of Pseudomonas Species in Milk.</title>
        <authorList>
            <person name="Maier C."/>
            <person name="Huptas C."/>
            <person name="von Neubeck M."/>
            <person name="Scherer S."/>
            <person name="Wenning M."/>
            <person name="Lucking G."/>
        </authorList>
    </citation>
    <scope>NUCLEOTIDE SEQUENCE [LARGE SCALE GENOMIC DNA]</scope>
    <source>
        <strain evidence="2 3">WS 4671</strain>
    </source>
</reference>
<comment type="caution">
    <text evidence="2">The sequence shown here is derived from an EMBL/GenBank/DDBJ whole genome shotgun (WGS) entry which is preliminary data.</text>
</comment>
<dbReference type="Proteomes" id="UP000552560">
    <property type="component" value="Unassembled WGS sequence"/>
</dbReference>
<gene>
    <name evidence="2" type="ORF">HBO43_18900</name>
</gene>
<organism evidence="2 3">
    <name type="scientific">Pseudomonas veronii</name>
    <dbReference type="NCBI Taxonomy" id="76761"/>
    <lineage>
        <taxon>Bacteria</taxon>
        <taxon>Pseudomonadati</taxon>
        <taxon>Pseudomonadota</taxon>
        <taxon>Gammaproteobacteria</taxon>
        <taxon>Pseudomonadales</taxon>
        <taxon>Pseudomonadaceae</taxon>
        <taxon>Pseudomonas</taxon>
    </lineage>
</organism>
<feature type="signal peptide" evidence="1">
    <location>
        <begin position="1"/>
        <end position="21"/>
    </location>
</feature>
<accession>A0A7Y0ZV82</accession>
<sequence length="135" mass="14405">MLKPSLIILTVAVMLPFIALADDVGQCDGRQMYNYVDTALSSGSGVVNVANDPLYGAGAVTLALRSRNMEVYNAMSVSIREHDLYLARMGCKSLSGGPTKGMLSSLRQVDAKIGNLINSQYSQKGVLTDGFGNVR</sequence>
<evidence type="ECO:0000313" key="2">
    <source>
        <dbReference type="EMBL" id="NMX98668.1"/>
    </source>
</evidence>